<evidence type="ECO:0000313" key="2">
    <source>
        <dbReference type="EMBL" id="PWQ95019.1"/>
    </source>
</evidence>
<name>A0A317C9H2_9GAMM</name>
<organism evidence="2 3">
    <name type="scientific">Leucothrix pacifica</name>
    <dbReference type="NCBI Taxonomy" id="1247513"/>
    <lineage>
        <taxon>Bacteria</taxon>
        <taxon>Pseudomonadati</taxon>
        <taxon>Pseudomonadota</taxon>
        <taxon>Gammaproteobacteria</taxon>
        <taxon>Thiotrichales</taxon>
        <taxon>Thiotrichaceae</taxon>
        <taxon>Leucothrix</taxon>
    </lineage>
</organism>
<evidence type="ECO:0000256" key="1">
    <source>
        <dbReference type="SAM" id="MobiDB-lite"/>
    </source>
</evidence>
<dbReference type="InterPro" id="IPR021242">
    <property type="entry name" value="DUF2799"/>
</dbReference>
<dbReference type="Proteomes" id="UP000245539">
    <property type="component" value="Unassembled WGS sequence"/>
</dbReference>
<evidence type="ECO:0008006" key="4">
    <source>
        <dbReference type="Google" id="ProtNLM"/>
    </source>
</evidence>
<sequence length="220" mass="25166">MNTLSQLTTPNLKTLLLLPLLLLIAATLSSCATLKKSDCLEGDWATIGYKDGSAGRRSAIQLEGHKRACAKYKVSPDKPVYDAGYKKGLTQFCTKQSGYAYGVKGKEYFGVCPVAMQKGFVSGYLTGLDVAMHRLSAEIRDLRHEELRLEFSRGRIRHHHLDKHNGKRNDKDKRKDHRKHRDRLENRIDSIECAISSRRSKLWTMKRWHDAWASKLNKRL</sequence>
<feature type="region of interest" description="Disordered" evidence="1">
    <location>
        <begin position="158"/>
        <end position="183"/>
    </location>
</feature>
<evidence type="ECO:0000313" key="3">
    <source>
        <dbReference type="Proteomes" id="UP000245539"/>
    </source>
</evidence>
<dbReference type="EMBL" id="QGKM01000051">
    <property type="protein sequence ID" value="PWQ95019.1"/>
    <property type="molecule type" value="Genomic_DNA"/>
</dbReference>
<accession>A0A317C9H2</accession>
<protein>
    <recommendedName>
        <fullName evidence="4">DUF2799 domain-containing protein</fullName>
    </recommendedName>
</protein>
<gene>
    <name evidence="2" type="ORF">DKW60_15750</name>
</gene>
<reference evidence="2 3" key="1">
    <citation type="submission" date="2018-05" db="EMBL/GenBank/DDBJ databases">
        <title>Leucothrix arctica sp. nov., isolated from Arctic seawater.</title>
        <authorList>
            <person name="Choi A."/>
            <person name="Baek K."/>
        </authorList>
    </citation>
    <scope>NUCLEOTIDE SEQUENCE [LARGE SCALE GENOMIC DNA]</scope>
    <source>
        <strain evidence="2 3">JCM 18388</strain>
    </source>
</reference>
<dbReference type="Pfam" id="PF10973">
    <property type="entry name" value="DUF2799"/>
    <property type="match status" value="1"/>
</dbReference>
<dbReference type="OrthoDB" id="5917215at2"/>
<feature type="compositionally biased region" description="Basic and acidic residues" evidence="1">
    <location>
        <begin position="163"/>
        <end position="173"/>
    </location>
</feature>
<keyword evidence="3" id="KW-1185">Reference proteome</keyword>
<dbReference type="AlphaFoldDB" id="A0A317C9H2"/>
<comment type="caution">
    <text evidence="2">The sequence shown here is derived from an EMBL/GenBank/DDBJ whole genome shotgun (WGS) entry which is preliminary data.</text>
</comment>
<proteinExistence type="predicted"/>
<dbReference type="RefSeq" id="WP_109838622.1">
    <property type="nucleotide sequence ID" value="NZ_QGKM01000051.1"/>
</dbReference>